<comment type="caution">
    <text evidence="2">The sequence shown here is derived from an EMBL/GenBank/DDBJ whole genome shotgun (WGS) entry which is preliminary data.</text>
</comment>
<feature type="transmembrane region" description="Helical" evidence="1">
    <location>
        <begin position="21"/>
        <end position="38"/>
    </location>
</feature>
<feature type="transmembrane region" description="Helical" evidence="1">
    <location>
        <begin position="44"/>
        <end position="61"/>
    </location>
</feature>
<dbReference type="RefSeq" id="WP_211469083.1">
    <property type="nucleotide sequence ID" value="NZ_JAGSXH010000058.1"/>
</dbReference>
<dbReference type="EMBL" id="JAGSXH010000058">
    <property type="protein sequence ID" value="MBS2964721.1"/>
    <property type="molecule type" value="Genomic_DNA"/>
</dbReference>
<evidence type="ECO:0000313" key="2">
    <source>
        <dbReference type="EMBL" id="MBS2964721.1"/>
    </source>
</evidence>
<keyword evidence="1" id="KW-1133">Transmembrane helix</keyword>
<organism evidence="2 3">
    <name type="scientific">Actinocrinis puniceicyclus</name>
    <dbReference type="NCBI Taxonomy" id="977794"/>
    <lineage>
        <taxon>Bacteria</taxon>
        <taxon>Bacillati</taxon>
        <taxon>Actinomycetota</taxon>
        <taxon>Actinomycetes</taxon>
        <taxon>Catenulisporales</taxon>
        <taxon>Actinospicaceae</taxon>
        <taxon>Actinocrinis</taxon>
    </lineage>
</organism>
<dbReference type="AlphaFoldDB" id="A0A8J7WLS4"/>
<accession>A0A8J7WLS4</accession>
<name>A0A8J7WLS4_9ACTN</name>
<gene>
    <name evidence="2" type="ORF">KGA66_16810</name>
</gene>
<dbReference type="Proteomes" id="UP000677913">
    <property type="component" value="Unassembled WGS sequence"/>
</dbReference>
<evidence type="ECO:0000313" key="3">
    <source>
        <dbReference type="Proteomes" id="UP000677913"/>
    </source>
</evidence>
<protein>
    <submittedName>
        <fullName evidence="2">Uncharacterized protein</fullName>
    </submittedName>
</protein>
<evidence type="ECO:0000256" key="1">
    <source>
        <dbReference type="SAM" id="Phobius"/>
    </source>
</evidence>
<keyword evidence="1" id="KW-0472">Membrane</keyword>
<proteinExistence type="predicted"/>
<sequence length="67" mass="7702">MIARLRAFGAFWYDFIVGDDWRVAVCVIAALAITFGVSRSQVPAWWVLPAAVVLVLPWSLWRARRKR</sequence>
<keyword evidence="1" id="KW-0812">Transmembrane</keyword>
<reference evidence="2" key="1">
    <citation type="submission" date="2021-04" db="EMBL/GenBank/DDBJ databases">
        <title>Genome based classification of Actinospica acidithermotolerans sp. nov., an actinobacterium isolated from an Indonesian hot spring.</title>
        <authorList>
            <person name="Kusuma A.B."/>
            <person name="Putra K.E."/>
            <person name="Nafisah S."/>
            <person name="Loh J."/>
            <person name="Nouioui I."/>
            <person name="Goodfellow M."/>
        </authorList>
    </citation>
    <scope>NUCLEOTIDE SEQUENCE</scope>
    <source>
        <strain evidence="2">DSM 45618</strain>
    </source>
</reference>
<keyword evidence="3" id="KW-1185">Reference proteome</keyword>